<dbReference type="EMBL" id="HBEF01009049">
    <property type="protein sequence ID" value="CAD8333575.1"/>
    <property type="molecule type" value="Transcribed_RNA"/>
</dbReference>
<proteinExistence type="predicted"/>
<feature type="transmembrane region" description="Helical" evidence="2">
    <location>
        <begin position="193"/>
        <end position="213"/>
    </location>
</feature>
<keyword evidence="2" id="KW-0472">Membrane</keyword>
<organism evidence="3">
    <name type="scientific">Craspedostauros australis</name>
    <dbReference type="NCBI Taxonomy" id="1486917"/>
    <lineage>
        <taxon>Eukaryota</taxon>
        <taxon>Sar</taxon>
        <taxon>Stramenopiles</taxon>
        <taxon>Ochrophyta</taxon>
        <taxon>Bacillariophyta</taxon>
        <taxon>Bacillariophyceae</taxon>
        <taxon>Bacillariophycidae</taxon>
        <taxon>Naviculales</taxon>
        <taxon>Naviculaceae</taxon>
        <taxon>Craspedostauros</taxon>
    </lineage>
</organism>
<feature type="compositionally biased region" description="Basic and acidic residues" evidence="1">
    <location>
        <begin position="93"/>
        <end position="102"/>
    </location>
</feature>
<reference evidence="3" key="1">
    <citation type="submission" date="2021-01" db="EMBL/GenBank/DDBJ databases">
        <authorList>
            <person name="Corre E."/>
            <person name="Pelletier E."/>
            <person name="Niang G."/>
            <person name="Scheremetjew M."/>
            <person name="Finn R."/>
            <person name="Kale V."/>
            <person name="Holt S."/>
            <person name="Cochrane G."/>
            <person name="Meng A."/>
            <person name="Brown T."/>
            <person name="Cohen L."/>
        </authorList>
    </citation>
    <scope>NUCLEOTIDE SEQUENCE</scope>
    <source>
        <strain evidence="3">CCMP3328</strain>
    </source>
</reference>
<sequence length="288" mass="31639">MIAAREMMSIPVTTTATRTMMTMSNSRSGSAKTEKRGGRILRASRSILPIFLVYLLQCAAVPCLASTAPHVAAATPTLQQQHLRRQQQRQQKYPHEKAEARSRRNVASHDSFHRVMAETKAASDSSSSVTCKPADVCVMCTGSDKEKWSACARTGRMQRFECFSNANDDADNEKSHERAEIRSCERTQADEHFLMMQFMISCLVIGGVAVLSVRKQKRVSASLFDQRKFGAQQKPKRNTMVTAVSSVADEGEIEFSTMSSTNSTMEEIAPLVTSSSGGSNGSQQLTVV</sequence>
<gene>
    <name evidence="3" type="ORF">CAUS1442_LOCUS5677</name>
</gene>
<name>A0A7R9WU81_9STRA</name>
<keyword evidence="2" id="KW-0812">Transmembrane</keyword>
<evidence type="ECO:0000256" key="1">
    <source>
        <dbReference type="SAM" id="MobiDB-lite"/>
    </source>
</evidence>
<dbReference type="AlphaFoldDB" id="A0A7R9WU81"/>
<evidence type="ECO:0000256" key="2">
    <source>
        <dbReference type="SAM" id="Phobius"/>
    </source>
</evidence>
<evidence type="ECO:0000313" key="3">
    <source>
        <dbReference type="EMBL" id="CAD8333575.1"/>
    </source>
</evidence>
<feature type="region of interest" description="Disordered" evidence="1">
    <location>
        <begin position="13"/>
        <end position="37"/>
    </location>
</feature>
<protein>
    <submittedName>
        <fullName evidence="3">Uncharacterized protein</fullName>
    </submittedName>
</protein>
<feature type="region of interest" description="Disordered" evidence="1">
    <location>
        <begin position="76"/>
        <end position="108"/>
    </location>
</feature>
<keyword evidence="2" id="KW-1133">Transmembrane helix</keyword>
<accession>A0A7R9WU81</accession>
<feature type="compositionally biased region" description="Low complexity" evidence="1">
    <location>
        <begin position="13"/>
        <end position="23"/>
    </location>
</feature>